<dbReference type="Proteomes" id="UP000246004">
    <property type="component" value="Unassembled WGS sequence"/>
</dbReference>
<reference evidence="1 3" key="2">
    <citation type="journal article" date="2017" name="BMC Genomics">
        <title>Genomic analysis of methanogenic archaea reveals a shift towards energy conservation.</title>
        <authorList>
            <person name="Gilmore S.P."/>
            <person name="Henske J.K."/>
            <person name="Sexton J.A."/>
            <person name="Solomon K.V."/>
            <person name="Seppala S."/>
            <person name="Yoo J.I."/>
            <person name="Huyett L.M."/>
            <person name="Pressman A."/>
            <person name="Cogan J.Z."/>
            <person name="Kivenson V."/>
            <person name="Peng X."/>
            <person name="Tan Y."/>
            <person name="Valentine D.L."/>
            <person name="O'Malley M.A."/>
        </authorList>
    </citation>
    <scope>NUCLEOTIDE SEQUENCE [LARGE SCALE GENOMIC DNA]</scope>
    <source>
        <strain evidence="1 3">1R-7</strain>
    </source>
</reference>
<name>A0A2A2HB62_9EURY</name>
<protein>
    <submittedName>
        <fullName evidence="1">Uncharacterized protein</fullName>
    </submittedName>
</protein>
<organism evidence="1 3">
    <name type="scientific">Methanosphaera cuniculi</name>
    <dbReference type="NCBI Taxonomy" id="1077256"/>
    <lineage>
        <taxon>Archaea</taxon>
        <taxon>Methanobacteriati</taxon>
        <taxon>Methanobacteriota</taxon>
        <taxon>Methanomada group</taxon>
        <taxon>Methanobacteria</taxon>
        <taxon>Methanobacteriales</taxon>
        <taxon>Methanobacteriaceae</taxon>
        <taxon>Methanosphaera</taxon>
    </lineage>
</organism>
<sequence>MWNRIDNLLEFLSKKGDQQAINILTSQLKQKYKSKIEEGLKFTTICEDEVLDVIAIYSDDGLIFEHLFIDTKNKNLSDKYNLSSLTDEMNFRGVDIIKTRRKITIPDVEAKEYGMPNVEVHLYMQAKIHEDEKKTIPQKPVYLIATQDDKQNNTIYLIGYQKDKIKNITHMLNLKNNHTNKQISNTFIKNIQNLDKTPENMDYSLHYKDMKMKYRILKRWDDLYDMLQDGYENIYKIIKNYENTYKTRDTPLNIDIIDDNIIKMYLWGNVEFRKNKNMKYEIKKIKIQKK</sequence>
<evidence type="ECO:0000313" key="2">
    <source>
        <dbReference type="EMBL" id="PWL07796.1"/>
    </source>
</evidence>
<gene>
    <name evidence="1" type="ORF">ASJ82_04045</name>
    <name evidence="2" type="ORF">MSCUN_13270</name>
</gene>
<keyword evidence="3" id="KW-1185">Reference proteome</keyword>
<evidence type="ECO:0000313" key="4">
    <source>
        <dbReference type="Proteomes" id="UP000246004"/>
    </source>
</evidence>
<proteinExistence type="predicted"/>
<accession>A0A2A2HB62</accession>
<dbReference type="Proteomes" id="UP000217528">
    <property type="component" value="Unassembled WGS sequence"/>
</dbReference>
<dbReference type="AlphaFoldDB" id="A0A2A2HB62"/>
<dbReference type="EMBL" id="LWMS01000044">
    <property type="protein sequence ID" value="PWL07796.1"/>
    <property type="molecule type" value="Genomic_DNA"/>
</dbReference>
<comment type="caution">
    <text evidence="1">The sequence shown here is derived from an EMBL/GenBank/DDBJ whole genome shotgun (WGS) entry which is preliminary data.</text>
</comment>
<dbReference type="RefSeq" id="WP_095609248.1">
    <property type="nucleotide sequence ID" value="NZ_LMVN01000027.1"/>
</dbReference>
<dbReference type="EMBL" id="LMVN01000027">
    <property type="protein sequence ID" value="PAV06608.1"/>
    <property type="molecule type" value="Genomic_DNA"/>
</dbReference>
<evidence type="ECO:0000313" key="3">
    <source>
        <dbReference type="Proteomes" id="UP000217528"/>
    </source>
</evidence>
<evidence type="ECO:0000313" key="1">
    <source>
        <dbReference type="EMBL" id="PAV06608.1"/>
    </source>
</evidence>
<reference evidence="2 4" key="1">
    <citation type="submission" date="2016-04" db="EMBL/GenBank/DDBJ databases">
        <title>Genome sequence of Methanosphaera cuniculi DSM 4103.</title>
        <authorList>
            <person name="Poehlein A."/>
            <person name="Seedorf H."/>
            <person name="Daniel R."/>
        </authorList>
    </citation>
    <scope>NUCLEOTIDE SEQUENCE [LARGE SCALE GENOMIC DNA]</scope>
    <source>
        <strain evidence="2 4">DSM 4103</strain>
    </source>
</reference>